<name>A0A5E5BXY5_9BURK</name>
<feature type="compositionally biased region" description="Low complexity" evidence="10">
    <location>
        <begin position="138"/>
        <end position="172"/>
    </location>
</feature>
<dbReference type="OrthoDB" id="9792439at2"/>
<evidence type="ECO:0000256" key="8">
    <source>
        <dbReference type="ARBA" id="ARBA00022989"/>
    </source>
</evidence>
<dbReference type="InterPro" id="IPR006260">
    <property type="entry name" value="TonB/TolA_C"/>
</dbReference>
<evidence type="ECO:0000313" key="12">
    <source>
        <dbReference type="EMBL" id="VVE90474.1"/>
    </source>
</evidence>
<keyword evidence="3" id="KW-0813">Transport</keyword>
<feature type="domain" description="TonB C-terminal" evidence="11">
    <location>
        <begin position="178"/>
        <end position="269"/>
    </location>
</feature>
<comment type="similarity">
    <text evidence="2">Belongs to the TonB family.</text>
</comment>
<dbReference type="GO" id="GO:0031992">
    <property type="term" value="F:energy transducer activity"/>
    <property type="evidence" value="ECO:0007669"/>
    <property type="project" value="TreeGrafter"/>
</dbReference>
<evidence type="ECO:0000256" key="10">
    <source>
        <dbReference type="SAM" id="MobiDB-lite"/>
    </source>
</evidence>
<dbReference type="Pfam" id="PF03544">
    <property type="entry name" value="TonB_C"/>
    <property type="match status" value="1"/>
</dbReference>
<evidence type="ECO:0000256" key="2">
    <source>
        <dbReference type="ARBA" id="ARBA00006555"/>
    </source>
</evidence>
<evidence type="ECO:0000256" key="7">
    <source>
        <dbReference type="ARBA" id="ARBA00022927"/>
    </source>
</evidence>
<accession>A0A5E5BXY5</accession>
<evidence type="ECO:0000256" key="3">
    <source>
        <dbReference type="ARBA" id="ARBA00022448"/>
    </source>
</evidence>
<dbReference type="InterPro" id="IPR037682">
    <property type="entry name" value="TonB_C"/>
</dbReference>
<evidence type="ECO:0000259" key="11">
    <source>
        <dbReference type="PROSITE" id="PS52015"/>
    </source>
</evidence>
<feature type="compositionally biased region" description="Pro residues" evidence="10">
    <location>
        <begin position="98"/>
        <end position="112"/>
    </location>
</feature>
<dbReference type="EMBL" id="CABPST010000016">
    <property type="protein sequence ID" value="VVE90474.1"/>
    <property type="molecule type" value="Genomic_DNA"/>
</dbReference>
<dbReference type="PANTHER" id="PTHR33446">
    <property type="entry name" value="PROTEIN TONB-RELATED"/>
    <property type="match status" value="1"/>
</dbReference>
<comment type="subcellular location">
    <subcellularLocation>
        <location evidence="1">Cell inner membrane</location>
        <topology evidence="1">Single-pass membrane protein</topology>
        <orientation evidence="1">Periplasmic side</orientation>
    </subcellularLocation>
</comment>
<dbReference type="Gene3D" id="3.30.1150.10">
    <property type="match status" value="1"/>
</dbReference>
<evidence type="ECO:0000256" key="6">
    <source>
        <dbReference type="ARBA" id="ARBA00022692"/>
    </source>
</evidence>
<evidence type="ECO:0000256" key="5">
    <source>
        <dbReference type="ARBA" id="ARBA00022519"/>
    </source>
</evidence>
<keyword evidence="9" id="KW-0472">Membrane</keyword>
<dbReference type="Proteomes" id="UP000382040">
    <property type="component" value="Unassembled WGS sequence"/>
</dbReference>
<keyword evidence="8" id="KW-1133">Transmembrane helix</keyword>
<dbReference type="PANTHER" id="PTHR33446:SF2">
    <property type="entry name" value="PROTEIN TONB"/>
    <property type="match status" value="1"/>
</dbReference>
<dbReference type="SUPFAM" id="SSF74653">
    <property type="entry name" value="TolA/TonB C-terminal domain"/>
    <property type="match status" value="1"/>
</dbReference>
<evidence type="ECO:0000256" key="9">
    <source>
        <dbReference type="ARBA" id="ARBA00023136"/>
    </source>
</evidence>
<dbReference type="RefSeq" id="WP_150561614.1">
    <property type="nucleotide sequence ID" value="NZ_CABPST010000016.1"/>
</dbReference>
<evidence type="ECO:0000256" key="1">
    <source>
        <dbReference type="ARBA" id="ARBA00004383"/>
    </source>
</evidence>
<feature type="compositionally biased region" description="Pro residues" evidence="10">
    <location>
        <begin position="121"/>
        <end position="137"/>
    </location>
</feature>
<proteinExistence type="inferred from homology"/>
<keyword evidence="5" id="KW-0997">Cell inner membrane</keyword>
<evidence type="ECO:0000313" key="13">
    <source>
        <dbReference type="Proteomes" id="UP000382040"/>
    </source>
</evidence>
<protein>
    <submittedName>
        <fullName evidence="12">Energy transducer TonB</fullName>
    </submittedName>
</protein>
<dbReference type="AlphaFoldDB" id="A0A5E5BXY5"/>
<feature type="region of interest" description="Disordered" evidence="10">
    <location>
        <begin position="96"/>
        <end position="173"/>
    </location>
</feature>
<dbReference type="PROSITE" id="PS52015">
    <property type="entry name" value="TONB_CTD"/>
    <property type="match status" value="1"/>
</dbReference>
<keyword evidence="6" id="KW-0812">Transmembrane</keyword>
<dbReference type="GO" id="GO:0055085">
    <property type="term" value="P:transmembrane transport"/>
    <property type="evidence" value="ECO:0007669"/>
    <property type="project" value="InterPro"/>
</dbReference>
<organism evidence="12 13">
    <name type="scientific">Pandoraea bronchicola</name>
    <dbReference type="NCBI Taxonomy" id="2508287"/>
    <lineage>
        <taxon>Bacteria</taxon>
        <taxon>Pseudomonadati</taxon>
        <taxon>Pseudomonadota</taxon>
        <taxon>Betaproteobacteria</taxon>
        <taxon>Burkholderiales</taxon>
        <taxon>Burkholderiaceae</taxon>
        <taxon>Pandoraea</taxon>
    </lineage>
</organism>
<keyword evidence="4" id="KW-1003">Cell membrane</keyword>
<dbReference type="GO" id="GO:0015031">
    <property type="term" value="P:protein transport"/>
    <property type="evidence" value="ECO:0007669"/>
    <property type="project" value="UniProtKB-KW"/>
</dbReference>
<sequence length="269" mass="27547">MSGANGTMLPLQVSPLPRWLAGSPETARSPATLQHGGLGVRNVATRWLAGRRALMLGLIAVAHAGGLAMVMHLPSDPPVVKGPAPIYATLVQDAPAQLTPPAPPTPVQPAKPTPQVSPRVTPKPTPAPVPAPTPVPSTVPASAAAPGAVAQTDASLPSQASTAPSTAPAAVVPAPPRTITHGVQYLRAPVLVYPEASRRMGEEGVVTVRVFVGADGLPREVIVRQSSGSPSLDAAGIRAAQQAVFKPYTEDGKPQAVYVIVPLRFSLDT</sequence>
<reference evidence="12 13" key="1">
    <citation type="submission" date="2019-08" db="EMBL/GenBank/DDBJ databases">
        <authorList>
            <person name="Peeters C."/>
        </authorList>
    </citation>
    <scope>NUCLEOTIDE SEQUENCE [LARGE SCALE GENOMIC DNA]</scope>
    <source>
        <strain evidence="12 13">LMG 20603</strain>
    </source>
</reference>
<keyword evidence="13" id="KW-1185">Reference proteome</keyword>
<evidence type="ECO:0000256" key="4">
    <source>
        <dbReference type="ARBA" id="ARBA00022475"/>
    </source>
</evidence>
<keyword evidence="7" id="KW-0653">Protein transport</keyword>
<gene>
    <name evidence="12" type="ORF">PBR20603_04459</name>
</gene>
<dbReference type="InterPro" id="IPR051045">
    <property type="entry name" value="TonB-dependent_transducer"/>
</dbReference>
<dbReference type="GO" id="GO:0098797">
    <property type="term" value="C:plasma membrane protein complex"/>
    <property type="evidence" value="ECO:0007669"/>
    <property type="project" value="TreeGrafter"/>
</dbReference>
<dbReference type="NCBIfam" id="TIGR01352">
    <property type="entry name" value="tonB_Cterm"/>
    <property type="match status" value="1"/>
</dbReference>